<keyword evidence="1" id="KW-0479">Metal-binding</keyword>
<evidence type="ECO:0000313" key="4">
    <source>
        <dbReference type="Proteomes" id="UP001501706"/>
    </source>
</evidence>
<dbReference type="EMBL" id="BAAAEN010000022">
    <property type="protein sequence ID" value="GAA0523110.1"/>
    <property type="molecule type" value="Genomic_DNA"/>
</dbReference>
<protein>
    <recommendedName>
        <fullName evidence="2">Fumarylacetoacetase-like C-terminal domain-containing protein</fullName>
    </recommendedName>
</protein>
<dbReference type="RefSeq" id="WP_087839895.1">
    <property type="nucleotide sequence ID" value="NZ_BAAAEN010000022.1"/>
</dbReference>
<comment type="caution">
    <text evidence="3">The sequence shown here is derived from an EMBL/GenBank/DDBJ whole genome shotgun (WGS) entry which is preliminary data.</text>
</comment>
<evidence type="ECO:0000256" key="1">
    <source>
        <dbReference type="ARBA" id="ARBA00022723"/>
    </source>
</evidence>
<accession>A0ABP3MQH5</accession>
<evidence type="ECO:0000313" key="3">
    <source>
        <dbReference type="EMBL" id="GAA0523110.1"/>
    </source>
</evidence>
<dbReference type="PANTHER" id="PTHR11820:SF7">
    <property type="entry name" value="ACYLPYRUVASE FAHD1, MITOCHONDRIAL"/>
    <property type="match status" value="1"/>
</dbReference>
<dbReference type="InterPro" id="IPR036663">
    <property type="entry name" value="Fumarylacetoacetase_C_sf"/>
</dbReference>
<evidence type="ECO:0000259" key="2">
    <source>
        <dbReference type="Pfam" id="PF01557"/>
    </source>
</evidence>
<organism evidence="3 4">
    <name type="scientific">Pigmentiphaga daeguensis</name>
    <dbReference type="NCBI Taxonomy" id="414049"/>
    <lineage>
        <taxon>Bacteria</taxon>
        <taxon>Pseudomonadati</taxon>
        <taxon>Pseudomonadota</taxon>
        <taxon>Betaproteobacteria</taxon>
        <taxon>Burkholderiales</taxon>
        <taxon>Alcaligenaceae</taxon>
        <taxon>Pigmentiphaga</taxon>
    </lineage>
</organism>
<reference evidence="4" key="1">
    <citation type="journal article" date="2019" name="Int. J. Syst. Evol. Microbiol.">
        <title>The Global Catalogue of Microorganisms (GCM) 10K type strain sequencing project: providing services to taxonomists for standard genome sequencing and annotation.</title>
        <authorList>
            <consortium name="The Broad Institute Genomics Platform"/>
            <consortium name="The Broad Institute Genome Sequencing Center for Infectious Disease"/>
            <person name="Wu L."/>
            <person name="Ma J."/>
        </authorList>
    </citation>
    <scope>NUCLEOTIDE SEQUENCE [LARGE SCALE GENOMIC DNA]</scope>
    <source>
        <strain evidence="4">JCM 14330</strain>
    </source>
</reference>
<dbReference type="Pfam" id="PF01557">
    <property type="entry name" value="FAA_hydrolase"/>
    <property type="match status" value="1"/>
</dbReference>
<keyword evidence="4" id="KW-1185">Reference proteome</keyword>
<dbReference type="PANTHER" id="PTHR11820">
    <property type="entry name" value="ACYLPYRUVASE"/>
    <property type="match status" value="1"/>
</dbReference>
<dbReference type="InterPro" id="IPR011234">
    <property type="entry name" value="Fumarylacetoacetase-like_C"/>
</dbReference>
<name>A0ABP3MQH5_9BURK</name>
<feature type="domain" description="Fumarylacetoacetase-like C-terminal" evidence="2">
    <location>
        <begin position="79"/>
        <end position="282"/>
    </location>
</feature>
<proteinExistence type="predicted"/>
<dbReference type="Gene3D" id="3.90.850.10">
    <property type="entry name" value="Fumarylacetoacetase-like, C-terminal domain"/>
    <property type="match status" value="1"/>
</dbReference>
<dbReference type="Proteomes" id="UP001501706">
    <property type="component" value="Unassembled WGS sequence"/>
</dbReference>
<sequence length="291" mass="31483">MLLCRFDADRLGLVEGDRVRDVTPALAVLPAHTYPLPPFDPLIANLDVVRRCIRDLLPGAPSLHLKDVSLLSPVASPGKIIAAPVNYLKHLDEARSDAQIHHRNQVGEIQRVGLFLKATSSLVGPAAGVALKHPDRRNDHEAEVVVVIGRRGRDIPAARAYEYIAGYCVGLDMTTRGPEERSLRKSIDTYSVLGPWMATPDEVPDPANLDFWLTVNGQPRQRANTRDLVLGIPELIELASSFYTLHPGDLLFTGTPEGVGPVEAGDVIDVEVAGVGRMTVAVRQAQAGDPA</sequence>
<gene>
    <name evidence="3" type="ORF">GCM10009097_45790</name>
</gene>
<dbReference type="SUPFAM" id="SSF56529">
    <property type="entry name" value="FAH"/>
    <property type="match status" value="1"/>
</dbReference>